<evidence type="ECO:0000313" key="2">
    <source>
        <dbReference type="Proteomes" id="UP001356427"/>
    </source>
</evidence>
<organism evidence="1 2">
    <name type="scientific">Coregonus suidteri</name>
    <dbReference type="NCBI Taxonomy" id="861788"/>
    <lineage>
        <taxon>Eukaryota</taxon>
        <taxon>Metazoa</taxon>
        <taxon>Chordata</taxon>
        <taxon>Craniata</taxon>
        <taxon>Vertebrata</taxon>
        <taxon>Euteleostomi</taxon>
        <taxon>Actinopterygii</taxon>
        <taxon>Neopterygii</taxon>
        <taxon>Teleostei</taxon>
        <taxon>Protacanthopterygii</taxon>
        <taxon>Salmoniformes</taxon>
        <taxon>Salmonidae</taxon>
        <taxon>Coregoninae</taxon>
        <taxon>Coregonus</taxon>
    </lineage>
</organism>
<dbReference type="Proteomes" id="UP001356427">
    <property type="component" value="Unassembled WGS sequence"/>
</dbReference>
<keyword evidence="2" id="KW-1185">Reference proteome</keyword>
<gene>
    <name evidence="1" type="ORF">J4Q44_G00165200</name>
</gene>
<accession>A0AAN8QW99</accession>
<name>A0AAN8QW99_9TELE</name>
<dbReference type="EMBL" id="JAGTTL010000014">
    <property type="protein sequence ID" value="KAK6313173.1"/>
    <property type="molecule type" value="Genomic_DNA"/>
</dbReference>
<proteinExistence type="predicted"/>
<dbReference type="AlphaFoldDB" id="A0AAN8QW99"/>
<sequence length="68" mass="7527">MLLRGSLLSSALDRGASISEPGCCRKRIVDPPHPPCSFPEDPPCCWLGVASRSAWWWPSEALSAYRVR</sequence>
<comment type="caution">
    <text evidence="1">The sequence shown here is derived from an EMBL/GenBank/DDBJ whole genome shotgun (WGS) entry which is preliminary data.</text>
</comment>
<reference evidence="1 2" key="1">
    <citation type="submission" date="2021-04" db="EMBL/GenBank/DDBJ databases">
        <authorList>
            <person name="De Guttry C."/>
            <person name="Zahm M."/>
            <person name="Klopp C."/>
            <person name="Cabau C."/>
            <person name="Louis A."/>
            <person name="Berthelot C."/>
            <person name="Parey E."/>
            <person name="Roest Crollius H."/>
            <person name="Montfort J."/>
            <person name="Robinson-Rechavi M."/>
            <person name="Bucao C."/>
            <person name="Bouchez O."/>
            <person name="Gislard M."/>
            <person name="Lluch J."/>
            <person name="Milhes M."/>
            <person name="Lampietro C."/>
            <person name="Lopez Roques C."/>
            <person name="Donnadieu C."/>
            <person name="Braasch I."/>
            <person name="Desvignes T."/>
            <person name="Postlethwait J."/>
            <person name="Bobe J."/>
            <person name="Wedekind C."/>
            <person name="Guiguen Y."/>
        </authorList>
    </citation>
    <scope>NUCLEOTIDE SEQUENCE [LARGE SCALE GENOMIC DNA]</scope>
    <source>
        <strain evidence="1">Cs_M1</strain>
        <tissue evidence="1">Blood</tissue>
    </source>
</reference>
<evidence type="ECO:0000313" key="1">
    <source>
        <dbReference type="EMBL" id="KAK6313173.1"/>
    </source>
</evidence>
<protein>
    <submittedName>
        <fullName evidence="1">Uncharacterized protein</fullName>
    </submittedName>
</protein>